<dbReference type="SUPFAM" id="SSF56672">
    <property type="entry name" value="DNA/RNA polymerases"/>
    <property type="match status" value="1"/>
</dbReference>
<dbReference type="CDD" id="cd03468">
    <property type="entry name" value="PolY_like"/>
    <property type="match status" value="1"/>
</dbReference>
<evidence type="ECO:0000256" key="2">
    <source>
        <dbReference type="SAM" id="MobiDB-lite"/>
    </source>
</evidence>
<protein>
    <recommendedName>
        <fullName evidence="3">UmuC domain-containing protein</fullName>
    </recommendedName>
</protein>
<dbReference type="PANTHER" id="PTHR35369:SF2">
    <property type="entry name" value="BLR3025 PROTEIN"/>
    <property type="match status" value="1"/>
</dbReference>
<name>A0A381UK27_9ZZZZ</name>
<feature type="region of interest" description="Disordered" evidence="2">
    <location>
        <begin position="397"/>
        <end position="425"/>
    </location>
</feature>
<dbReference type="PANTHER" id="PTHR35369">
    <property type="entry name" value="BLR3025 PROTEIN-RELATED"/>
    <property type="match status" value="1"/>
</dbReference>
<evidence type="ECO:0000259" key="3">
    <source>
        <dbReference type="PROSITE" id="PS50173"/>
    </source>
</evidence>
<feature type="compositionally biased region" description="Pro residues" evidence="2">
    <location>
        <begin position="408"/>
        <end position="421"/>
    </location>
</feature>
<proteinExistence type="predicted"/>
<feature type="domain" description="UmuC" evidence="3">
    <location>
        <begin position="19"/>
        <end position="174"/>
    </location>
</feature>
<dbReference type="GO" id="GO:0006281">
    <property type="term" value="P:DNA repair"/>
    <property type="evidence" value="ECO:0007669"/>
    <property type="project" value="InterPro"/>
</dbReference>
<dbReference type="PROSITE" id="PS50173">
    <property type="entry name" value="UMUC"/>
    <property type="match status" value="1"/>
</dbReference>
<evidence type="ECO:0000313" key="4">
    <source>
        <dbReference type="EMBL" id="SVA28509.1"/>
    </source>
</evidence>
<feature type="non-terminal residue" evidence="4">
    <location>
        <position position="1"/>
    </location>
</feature>
<dbReference type="InterPro" id="IPR043502">
    <property type="entry name" value="DNA/RNA_pol_sf"/>
</dbReference>
<dbReference type="InterPro" id="IPR050356">
    <property type="entry name" value="SulA_CellDiv_inhibitor"/>
</dbReference>
<keyword evidence="1" id="KW-0227">DNA damage</keyword>
<dbReference type="Pfam" id="PF00817">
    <property type="entry name" value="IMS"/>
    <property type="match status" value="1"/>
</dbReference>
<accession>A0A381UK27</accession>
<gene>
    <name evidence="4" type="ORF">METZ01_LOCUS81363</name>
</gene>
<dbReference type="InterPro" id="IPR001126">
    <property type="entry name" value="UmuC"/>
</dbReference>
<sequence length="521" mass="55270">VVWCPDWPLTALGVGPEEPAVVIDGGLVRASSMSARACGVARGQRRRDAQARCPNLVVLESDEAREARRFEPVVVALGDITPWVETRRPGICAFGVRGPRRLFDGEDHLVEYTATTVVEALADVPGAGRPTCRVGVADGSFAAGLAARAAARAGMGSLVVPAGTTRTFLAVQPVVVLDRPELTDVLTRLGLVTLGAFAALPVGDVVGRFGAEGLAAHRLASGAGDHPSERRPVSGDLAVAVDLDPPADRVERVAFVARSLAQSFHDGLLRRGLSCTRMVVEAETAHGERLERRWRDEGPMGPLAVADRVRWQLEGWLHGPPSVRPTAGLTRLALVPDEVVPATGHQAGFWGGASAADERAERGLTRVAGLLGPGAVRVPAWRGGRDPADQLVLVPFPSGPGREVAPPDDAPPWPGSLPAPAPAAVHADPAPAEVFDADGRIVRVDGRGRLSAPPTGLRLGDRAADPVLAVATWSGPWPVEERWWDPDRRRRRVRLQVVTTDNTARLVVLEDGCWRIGATYD</sequence>
<evidence type="ECO:0000256" key="1">
    <source>
        <dbReference type="ARBA" id="ARBA00022763"/>
    </source>
</evidence>
<organism evidence="4">
    <name type="scientific">marine metagenome</name>
    <dbReference type="NCBI Taxonomy" id="408172"/>
    <lineage>
        <taxon>unclassified sequences</taxon>
        <taxon>metagenomes</taxon>
        <taxon>ecological metagenomes</taxon>
    </lineage>
</organism>
<dbReference type="Gene3D" id="3.40.1170.60">
    <property type="match status" value="1"/>
</dbReference>
<reference evidence="4" key="1">
    <citation type="submission" date="2018-05" db="EMBL/GenBank/DDBJ databases">
        <authorList>
            <person name="Lanie J.A."/>
            <person name="Ng W.-L."/>
            <person name="Kazmierczak K.M."/>
            <person name="Andrzejewski T.M."/>
            <person name="Davidsen T.M."/>
            <person name="Wayne K.J."/>
            <person name="Tettelin H."/>
            <person name="Glass J.I."/>
            <person name="Rusch D."/>
            <person name="Podicherti R."/>
            <person name="Tsui H.-C.T."/>
            <person name="Winkler M.E."/>
        </authorList>
    </citation>
    <scope>NUCLEOTIDE SEQUENCE</scope>
</reference>
<dbReference type="EMBL" id="UINC01006597">
    <property type="protein sequence ID" value="SVA28509.1"/>
    <property type="molecule type" value="Genomic_DNA"/>
</dbReference>
<dbReference type="AlphaFoldDB" id="A0A381UK27"/>